<protein>
    <recommendedName>
        <fullName evidence="1">Death domain-containing protein</fullName>
    </recommendedName>
</protein>
<keyword evidence="3" id="KW-1185">Reference proteome</keyword>
<evidence type="ECO:0000313" key="3">
    <source>
        <dbReference type="Proteomes" id="UP000596742"/>
    </source>
</evidence>
<evidence type="ECO:0000313" key="2">
    <source>
        <dbReference type="EMBL" id="VDI54465.1"/>
    </source>
</evidence>
<accession>A0A8B6FS87</accession>
<dbReference type="AlphaFoldDB" id="A0A8B6FS87"/>
<dbReference type="InterPro" id="IPR000488">
    <property type="entry name" value="Death_dom"/>
</dbReference>
<dbReference type="Pfam" id="PF00531">
    <property type="entry name" value="Death"/>
    <property type="match status" value="1"/>
</dbReference>
<feature type="domain" description="Death" evidence="1">
    <location>
        <begin position="34"/>
        <end position="116"/>
    </location>
</feature>
<name>A0A8B6FS87_MYTGA</name>
<evidence type="ECO:0000259" key="1">
    <source>
        <dbReference type="PROSITE" id="PS50017"/>
    </source>
</evidence>
<gene>
    <name evidence="2" type="ORF">MGAL_10B012107</name>
</gene>
<proteinExistence type="predicted"/>
<dbReference type="CDD" id="cd01670">
    <property type="entry name" value="Death"/>
    <property type="match status" value="1"/>
</dbReference>
<organism evidence="2 3">
    <name type="scientific">Mytilus galloprovincialis</name>
    <name type="common">Mediterranean mussel</name>
    <dbReference type="NCBI Taxonomy" id="29158"/>
    <lineage>
        <taxon>Eukaryota</taxon>
        <taxon>Metazoa</taxon>
        <taxon>Spiralia</taxon>
        <taxon>Lophotrochozoa</taxon>
        <taxon>Mollusca</taxon>
        <taxon>Bivalvia</taxon>
        <taxon>Autobranchia</taxon>
        <taxon>Pteriomorphia</taxon>
        <taxon>Mytilida</taxon>
        <taxon>Mytiloidea</taxon>
        <taxon>Mytilidae</taxon>
        <taxon>Mytilinae</taxon>
        <taxon>Mytilus</taxon>
    </lineage>
</organism>
<dbReference type="Proteomes" id="UP000596742">
    <property type="component" value="Unassembled WGS sequence"/>
</dbReference>
<dbReference type="SUPFAM" id="SSF47986">
    <property type="entry name" value="DEATH domain"/>
    <property type="match status" value="1"/>
</dbReference>
<dbReference type="Gene3D" id="1.10.533.10">
    <property type="entry name" value="Death Domain, Fas"/>
    <property type="match status" value="1"/>
</dbReference>
<dbReference type="PROSITE" id="PS50017">
    <property type="entry name" value="DEATH_DOMAIN"/>
    <property type="match status" value="1"/>
</dbReference>
<comment type="caution">
    <text evidence="2">The sequence shown here is derived from an EMBL/GenBank/DDBJ whole genome shotgun (WGS) entry which is preliminary data.</text>
</comment>
<dbReference type="GO" id="GO:0007165">
    <property type="term" value="P:signal transduction"/>
    <property type="evidence" value="ECO:0007669"/>
    <property type="project" value="InterPro"/>
</dbReference>
<sequence length="224" mass="26239">MNKMINEREYVADESFESEASSDNDDQLNKRDFSNRHLAKLAANLLDDWVFILLELDLQLNEIKQIENFFPRDVRRQAIEGLILWQRRSQSPIEDLSKACREYKREDMIDLIRKIQGSSENSNKRKRCKLCTSNQFIETKKSRTTISQKRNNIPNICEDIETVSKGNISLPNYRELFDWQWVHVHRQTDETHETDDENELSIQQNPIINLNVSSGKSGMHGRGG</sequence>
<dbReference type="InterPro" id="IPR011029">
    <property type="entry name" value="DEATH-like_dom_sf"/>
</dbReference>
<dbReference type="EMBL" id="UYJE01007395">
    <property type="protein sequence ID" value="VDI54465.1"/>
    <property type="molecule type" value="Genomic_DNA"/>
</dbReference>
<reference evidence="2" key="1">
    <citation type="submission" date="2018-11" db="EMBL/GenBank/DDBJ databases">
        <authorList>
            <person name="Alioto T."/>
            <person name="Alioto T."/>
        </authorList>
    </citation>
    <scope>NUCLEOTIDE SEQUENCE</scope>
</reference>